<keyword evidence="1" id="KW-0812">Transmembrane</keyword>
<feature type="transmembrane region" description="Helical" evidence="1">
    <location>
        <begin position="12"/>
        <end position="33"/>
    </location>
</feature>
<keyword evidence="1" id="KW-0472">Membrane</keyword>
<dbReference type="AlphaFoldDB" id="A0A6I3WLE6"/>
<dbReference type="RefSeq" id="WP_155586138.1">
    <property type="nucleotide sequence ID" value="NZ_JBHSTH010000022.1"/>
</dbReference>
<proteinExistence type="predicted"/>
<keyword evidence="3" id="KW-1185">Reference proteome</keyword>
<gene>
    <name evidence="2" type="ORF">GNF76_27120</name>
</gene>
<dbReference type="Proteomes" id="UP000438196">
    <property type="component" value="Unassembled WGS sequence"/>
</dbReference>
<dbReference type="PROSITE" id="PS51257">
    <property type="entry name" value="PROKAR_LIPOPROTEIN"/>
    <property type="match status" value="1"/>
</dbReference>
<comment type="caution">
    <text evidence="2">The sequence shown here is derived from an EMBL/GenBank/DDBJ whole genome shotgun (WGS) entry which is preliminary data.</text>
</comment>
<evidence type="ECO:0000256" key="1">
    <source>
        <dbReference type="SAM" id="Phobius"/>
    </source>
</evidence>
<name>A0A6I3WLE6_9PSED</name>
<reference evidence="2 3" key="1">
    <citation type="submission" date="2019-11" db="EMBL/GenBank/DDBJ databases">
        <title>Pseudomonas karstica sp. nov. and Pseudomonas spelaei sp. nov. from karst caves.</title>
        <authorList>
            <person name="Zeman M."/>
        </authorList>
    </citation>
    <scope>NUCLEOTIDE SEQUENCE [LARGE SCALE GENOMIC DNA]</scope>
    <source>
        <strain evidence="2 3">CCM 7893</strain>
    </source>
</reference>
<feature type="transmembrane region" description="Helical" evidence="1">
    <location>
        <begin position="70"/>
        <end position="87"/>
    </location>
</feature>
<dbReference type="EMBL" id="WNNK01000037">
    <property type="protein sequence ID" value="MUF08019.1"/>
    <property type="molecule type" value="Genomic_DNA"/>
</dbReference>
<evidence type="ECO:0000313" key="2">
    <source>
        <dbReference type="EMBL" id="MUF08019.1"/>
    </source>
</evidence>
<accession>A0A6I3WLE6</accession>
<evidence type="ECO:0000313" key="3">
    <source>
        <dbReference type="Proteomes" id="UP000438196"/>
    </source>
</evidence>
<keyword evidence="1" id="KW-1133">Transmembrane helix</keyword>
<feature type="transmembrane region" description="Helical" evidence="1">
    <location>
        <begin position="39"/>
        <end position="58"/>
    </location>
</feature>
<sequence length="89" mass="9364">MSNTASRSLSTAIFIVLACGLAALAVSAVLYLFNLPQDGYVFLAGMIAVLLAGLVSALRREGGARTEDAVSLIAGISFFVWVAWKTLNK</sequence>
<protein>
    <submittedName>
        <fullName evidence="2">Uncharacterized protein</fullName>
    </submittedName>
</protein>
<organism evidence="2 3">
    <name type="scientific">Pseudomonas spelaei</name>
    <dbReference type="NCBI Taxonomy" id="1055469"/>
    <lineage>
        <taxon>Bacteria</taxon>
        <taxon>Pseudomonadati</taxon>
        <taxon>Pseudomonadota</taxon>
        <taxon>Gammaproteobacteria</taxon>
        <taxon>Pseudomonadales</taxon>
        <taxon>Pseudomonadaceae</taxon>
        <taxon>Pseudomonas</taxon>
    </lineage>
</organism>